<dbReference type="SUPFAM" id="SSF51905">
    <property type="entry name" value="FAD/NAD(P)-binding domain"/>
    <property type="match status" value="1"/>
</dbReference>
<proteinExistence type="predicted"/>
<evidence type="ECO:0000259" key="5">
    <source>
        <dbReference type="Pfam" id="PF01494"/>
    </source>
</evidence>
<keyword evidence="1" id="KW-0285">Flavoprotein</keyword>
<keyword evidence="7" id="KW-1185">Reference proteome</keyword>
<dbReference type="AlphaFoldDB" id="A0A9N9LE79"/>
<evidence type="ECO:0000256" key="4">
    <source>
        <dbReference type="ARBA" id="ARBA00023033"/>
    </source>
</evidence>
<dbReference type="PANTHER" id="PTHR46972">
    <property type="entry name" value="MONOOXYGENASE ASQM-RELATED"/>
    <property type="match status" value="1"/>
</dbReference>
<dbReference type="GO" id="GO:0004497">
    <property type="term" value="F:monooxygenase activity"/>
    <property type="evidence" value="ECO:0007669"/>
    <property type="project" value="UniProtKB-KW"/>
</dbReference>
<dbReference type="PANTHER" id="PTHR46972:SF1">
    <property type="entry name" value="FAD DEPENDENT OXIDOREDUCTASE DOMAIN-CONTAINING PROTEIN"/>
    <property type="match status" value="1"/>
</dbReference>
<dbReference type="OrthoDB" id="655030at2759"/>
<name>A0A9N9LE79_9HELO</name>
<evidence type="ECO:0000256" key="1">
    <source>
        <dbReference type="ARBA" id="ARBA00022630"/>
    </source>
</evidence>
<organism evidence="6 7">
    <name type="scientific">Hymenoscyphus albidus</name>
    <dbReference type="NCBI Taxonomy" id="595503"/>
    <lineage>
        <taxon>Eukaryota</taxon>
        <taxon>Fungi</taxon>
        <taxon>Dikarya</taxon>
        <taxon>Ascomycota</taxon>
        <taxon>Pezizomycotina</taxon>
        <taxon>Leotiomycetes</taxon>
        <taxon>Helotiales</taxon>
        <taxon>Helotiaceae</taxon>
        <taxon>Hymenoscyphus</taxon>
    </lineage>
</organism>
<dbReference type="EMBL" id="CAJVRM010000045">
    <property type="protein sequence ID" value="CAG8972473.1"/>
    <property type="molecule type" value="Genomic_DNA"/>
</dbReference>
<keyword evidence="4" id="KW-0503">Monooxygenase</keyword>
<protein>
    <recommendedName>
        <fullName evidence="5">FAD-binding domain-containing protein</fullName>
    </recommendedName>
</protein>
<evidence type="ECO:0000256" key="2">
    <source>
        <dbReference type="ARBA" id="ARBA00022827"/>
    </source>
</evidence>
<feature type="domain" description="FAD-binding" evidence="5">
    <location>
        <begin position="8"/>
        <end position="60"/>
    </location>
</feature>
<evidence type="ECO:0000256" key="3">
    <source>
        <dbReference type="ARBA" id="ARBA00023002"/>
    </source>
</evidence>
<comment type="caution">
    <text evidence="6">The sequence shown here is derived from an EMBL/GenBank/DDBJ whole genome shotgun (WGS) entry which is preliminary data.</text>
</comment>
<dbReference type="InterPro" id="IPR036188">
    <property type="entry name" value="FAD/NAD-bd_sf"/>
</dbReference>
<evidence type="ECO:0000313" key="6">
    <source>
        <dbReference type="EMBL" id="CAG8972473.1"/>
    </source>
</evidence>
<sequence>MPSNQPRIAIVGGGPAGLTAGVLLHQNGIPFTVFELRHKPAPLELAQPIRMLDLHEESGLAAIRKCVSRSALNELLVSKLPGESIKWGHKLLSATTLDDAEVMLDFGEHGKQVFDLVIGADGAWSKIRSILTSSNIHNSSSWSVLELSLVLGGDGHAVTAQRGAGDTARIYVFISTPDVEFGNSSGLKGNTVKSGQNQLLTLLDQWGPKIKELVTIGCEEETENNPDAKFDIRPDHSLPIDFSWNNKPGVTIIGDAAHLMPPSGECVNIAMWDAVMLTQAVIKAHEQNESGADFRTALSPLVKDFEVEMQARAKQVGEESANMLGLMFSKDGPLNCGFFQEFFLWAE</sequence>
<reference evidence="6" key="1">
    <citation type="submission" date="2021-07" db="EMBL/GenBank/DDBJ databases">
        <authorList>
            <person name="Durling M."/>
        </authorList>
    </citation>
    <scope>NUCLEOTIDE SEQUENCE</scope>
</reference>
<dbReference type="InterPro" id="IPR002938">
    <property type="entry name" value="FAD-bd"/>
</dbReference>
<keyword evidence="2" id="KW-0274">FAD</keyword>
<dbReference type="GO" id="GO:0071949">
    <property type="term" value="F:FAD binding"/>
    <property type="evidence" value="ECO:0007669"/>
    <property type="project" value="InterPro"/>
</dbReference>
<evidence type="ECO:0000313" key="7">
    <source>
        <dbReference type="Proteomes" id="UP000701801"/>
    </source>
</evidence>
<keyword evidence="3" id="KW-0560">Oxidoreductase</keyword>
<gene>
    <name evidence="6" type="ORF">HYALB_00001163</name>
</gene>
<dbReference type="Gene3D" id="3.50.50.60">
    <property type="entry name" value="FAD/NAD(P)-binding domain"/>
    <property type="match status" value="2"/>
</dbReference>
<accession>A0A9N9LE79</accession>
<dbReference type="Proteomes" id="UP000701801">
    <property type="component" value="Unassembled WGS sequence"/>
</dbReference>
<dbReference type="Pfam" id="PF01494">
    <property type="entry name" value="FAD_binding_3"/>
    <property type="match status" value="1"/>
</dbReference>
<dbReference type="PRINTS" id="PR00420">
    <property type="entry name" value="RNGMNOXGNASE"/>
</dbReference>